<proteinExistence type="predicted"/>
<dbReference type="InterPro" id="IPR034984">
    <property type="entry name" value="Imelysin-like_IPPA"/>
</dbReference>
<dbReference type="CDD" id="cd14659">
    <property type="entry name" value="Imelysin-like_IPPA"/>
    <property type="match status" value="1"/>
</dbReference>
<protein>
    <submittedName>
        <fullName evidence="5">Iron regulated protein Imelysin family lipoprotein</fullName>
    </submittedName>
</protein>
<feature type="chain" id="PRO_5013762774" evidence="3">
    <location>
        <begin position="24"/>
        <end position="368"/>
    </location>
</feature>
<dbReference type="Proteomes" id="UP000231564">
    <property type="component" value="Chromosome MARIT"/>
</dbReference>
<evidence type="ECO:0000256" key="2">
    <source>
        <dbReference type="ARBA" id="ARBA00022729"/>
    </source>
</evidence>
<name>A0A2H1E9M2_9FLAO</name>
<dbReference type="PROSITE" id="PS51257">
    <property type="entry name" value="PROKAR_LIPOPROTEIN"/>
    <property type="match status" value="1"/>
</dbReference>
<evidence type="ECO:0000313" key="6">
    <source>
        <dbReference type="Proteomes" id="UP000231564"/>
    </source>
</evidence>
<dbReference type="KEGG" id="tmar:MARIT_1664"/>
<feature type="domain" description="Imelysin-like" evidence="4">
    <location>
        <begin position="47"/>
        <end position="336"/>
    </location>
</feature>
<feature type="signal peptide" evidence="3">
    <location>
        <begin position="1"/>
        <end position="23"/>
    </location>
</feature>
<organism evidence="5 6">
    <name type="scientific">Tenacibaculum maritimum NCIMB 2154</name>
    <dbReference type="NCBI Taxonomy" id="1349785"/>
    <lineage>
        <taxon>Bacteria</taxon>
        <taxon>Pseudomonadati</taxon>
        <taxon>Bacteroidota</taxon>
        <taxon>Flavobacteriia</taxon>
        <taxon>Flavobacteriales</taxon>
        <taxon>Flavobacteriaceae</taxon>
        <taxon>Tenacibaculum</taxon>
    </lineage>
</organism>
<dbReference type="InterPro" id="IPR038352">
    <property type="entry name" value="Imelysin_sf"/>
</dbReference>
<dbReference type="GO" id="GO:0030313">
    <property type="term" value="C:cell envelope"/>
    <property type="evidence" value="ECO:0007669"/>
    <property type="project" value="UniProtKB-SubCell"/>
</dbReference>
<dbReference type="Gene3D" id="1.20.1420.20">
    <property type="entry name" value="M75 peptidase, HXXE motif"/>
    <property type="match status" value="1"/>
</dbReference>
<dbReference type="STRING" id="1349785.GCA_000509405_02193"/>
<sequence>MFKKVSLLSIISIIILYACSSSSDNSLEVGDGFDRKEMLTHWANNLIVPGYTDFAEKTENLKDAANNFAVTPNQANLLTLRTSWKTAYMVWQKVSIFQIGKAETLNMVSNMNTFPTNIEDLTLNITSGNYDLTSQNEYDEQGFPALDYMINGVASDDASIIAFYTGVDAAKYKKYLNDLVIRIDLLAKEVLADWNGEFKNLFIENDGSSITSSVDKLVNFYVVSFFEREVREKKISFPSGVRTGTPIPRNAEAYYKKDISKVLLEAAFDATEDFFNGKTYDGNTTGKSLKAYLQFLKREDLIAAINTKITDVRSAIDVLDANFVRQINTDNTKMTLAFDKLQLLVKDLKVDMASAMSIKITIEDNDGD</sequence>
<evidence type="ECO:0000259" key="4">
    <source>
        <dbReference type="Pfam" id="PF09375"/>
    </source>
</evidence>
<evidence type="ECO:0000256" key="3">
    <source>
        <dbReference type="SAM" id="SignalP"/>
    </source>
</evidence>
<keyword evidence="2 3" id="KW-0732">Signal</keyword>
<evidence type="ECO:0000256" key="1">
    <source>
        <dbReference type="ARBA" id="ARBA00004196"/>
    </source>
</evidence>
<gene>
    <name evidence="5" type="primary">irpA1</name>
    <name evidence="5" type="ORF">MARIT_1664</name>
</gene>
<evidence type="ECO:0000313" key="5">
    <source>
        <dbReference type="EMBL" id="SFZ82601.1"/>
    </source>
</evidence>
<dbReference type="Pfam" id="PF09375">
    <property type="entry name" value="Peptidase_M75"/>
    <property type="match status" value="1"/>
</dbReference>
<keyword evidence="5" id="KW-0449">Lipoprotein</keyword>
<accession>A0A2H1E9M2</accession>
<dbReference type="OrthoDB" id="650514at2"/>
<dbReference type="AlphaFoldDB" id="A0A2H1E9M2"/>
<dbReference type="GeneID" id="47723175"/>
<keyword evidence="6" id="KW-1185">Reference proteome</keyword>
<dbReference type="RefSeq" id="WP_024740484.1">
    <property type="nucleotide sequence ID" value="NZ_BAUG01000008.1"/>
</dbReference>
<reference evidence="5 6" key="1">
    <citation type="submission" date="2016-11" db="EMBL/GenBank/DDBJ databases">
        <authorList>
            <person name="Jaros S."/>
            <person name="Januszkiewicz K."/>
            <person name="Wedrychowicz H."/>
        </authorList>
    </citation>
    <scope>NUCLEOTIDE SEQUENCE [LARGE SCALE GENOMIC DNA]</scope>
    <source>
        <strain evidence="5">NCIMB 2154T</strain>
    </source>
</reference>
<comment type="subcellular location">
    <subcellularLocation>
        <location evidence="1">Cell envelope</location>
    </subcellularLocation>
</comment>
<dbReference type="EMBL" id="LT634361">
    <property type="protein sequence ID" value="SFZ82601.1"/>
    <property type="molecule type" value="Genomic_DNA"/>
</dbReference>
<dbReference type="InterPro" id="IPR018976">
    <property type="entry name" value="Imelysin-like"/>
</dbReference>